<dbReference type="InterPro" id="IPR027417">
    <property type="entry name" value="P-loop_NTPase"/>
</dbReference>
<keyword evidence="5 7" id="KW-0067">ATP-binding</keyword>
<feature type="binding site" evidence="7">
    <location>
        <position position="140"/>
    </location>
    <ligand>
        <name>ATP</name>
        <dbReference type="ChEBI" id="CHEBI:30616"/>
    </ligand>
</feature>
<comment type="subunit">
    <text evidence="7">Monomer.</text>
</comment>
<evidence type="ECO:0000256" key="2">
    <source>
        <dbReference type="ARBA" id="ARBA00022679"/>
    </source>
</evidence>
<keyword evidence="2 7" id="KW-0808">Transferase</keyword>
<accession>A0ABY4W4J4</accession>
<keyword evidence="3 7" id="KW-0547">Nucleotide-binding</keyword>
<keyword evidence="9" id="KW-1185">Reference proteome</keyword>
<dbReference type="InterPro" id="IPR031322">
    <property type="entry name" value="Shikimate/glucono_kinase"/>
</dbReference>
<evidence type="ECO:0000256" key="6">
    <source>
        <dbReference type="ARBA" id="ARBA00023141"/>
    </source>
</evidence>
<dbReference type="EC" id="2.7.1.71" evidence="7"/>
<comment type="catalytic activity">
    <reaction evidence="7">
        <text>shikimate + ATP = 3-phosphoshikimate + ADP + H(+)</text>
        <dbReference type="Rhea" id="RHEA:13121"/>
        <dbReference type="ChEBI" id="CHEBI:15378"/>
        <dbReference type="ChEBI" id="CHEBI:30616"/>
        <dbReference type="ChEBI" id="CHEBI:36208"/>
        <dbReference type="ChEBI" id="CHEBI:145989"/>
        <dbReference type="ChEBI" id="CHEBI:456216"/>
        <dbReference type="EC" id="2.7.1.71"/>
    </reaction>
</comment>
<dbReference type="NCBIfam" id="NF010552">
    <property type="entry name" value="PRK13946.1"/>
    <property type="match status" value="1"/>
</dbReference>
<feature type="binding site" evidence="7">
    <location>
        <position position="56"/>
    </location>
    <ligand>
        <name>substrate</name>
    </ligand>
</feature>
<evidence type="ECO:0000256" key="7">
    <source>
        <dbReference type="HAMAP-Rule" id="MF_00109"/>
    </source>
</evidence>
<protein>
    <recommendedName>
        <fullName evidence="7">Shikimate kinase</fullName>
        <shortName evidence="7">SK</shortName>
        <ecNumber evidence="7">2.7.1.71</ecNumber>
    </recommendedName>
</protein>
<feature type="binding site" evidence="7">
    <location>
        <position position="159"/>
    </location>
    <ligand>
        <name>substrate</name>
    </ligand>
</feature>
<keyword evidence="1 7" id="KW-0028">Amino-acid biosynthesis</keyword>
<comment type="caution">
    <text evidence="7">Lacks conserved residue(s) required for the propagation of feature annotation.</text>
</comment>
<dbReference type="PRINTS" id="PR01100">
    <property type="entry name" value="SHIKIMTKNASE"/>
</dbReference>
<dbReference type="InterPro" id="IPR000623">
    <property type="entry name" value="Shikimate_kinase/TSH1"/>
</dbReference>
<feature type="binding site" evidence="7">
    <location>
        <begin position="34"/>
        <end position="39"/>
    </location>
    <ligand>
        <name>ATP</name>
        <dbReference type="ChEBI" id="CHEBI:30616"/>
    </ligand>
</feature>
<comment type="pathway">
    <text evidence="7">Metabolic intermediate biosynthesis; chorismate biosynthesis; chorismate from D-erythrose 4-phosphate and phosphoenolpyruvate: step 5/7.</text>
</comment>
<feature type="binding site" evidence="7">
    <location>
        <position position="38"/>
    </location>
    <ligand>
        <name>Mg(2+)</name>
        <dbReference type="ChEBI" id="CHEBI:18420"/>
    </ligand>
</feature>
<name>A0ABY4W4J4_9PROT</name>
<evidence type="ECO:0000256" key="5">
    <source>
        <dbReference type="ARBA" id="ARBA00022840"/>
    </source>
</evidence>
<dbReference type="RefSeq" id="WP_251935700.1">
    <property type="nucleotide sequence ID" value="NZ_CP098747.1"/>
</dbReference>
<evidence type="ECO:0000256" key="4">
    <source>
        <dbReference type="ARBA" id="ARBA00022777"/>
    </source>
</evidence>
<dbReference type="CDD" id="cd00464">
    <property type="entry name" value="SK"/>
    <property type="match status" value="1"/>
</dbReference>
<dbReference type="EMBL" id="CP098747">
    <property type="protein sequence ID" value="USG62113.1"/>
    <property type="molecule type" value="Genomic_DNA"/>
</dbReference>
<organism evidence="8 9">
    <name type="scientific">Sneathiella marina</name>
    <dbReference type="NCBI Taxonomy" id="2950108"/>
    <lineage>
        <taxon>Bacteria</taxon>
        <taxon>Pseudomonadati</taxon>
        <taxon>Pseudomonadota</taxon>
        <taxon>Alphaproteobacteria</taxon>
        <taxon>Sneathiellales</taxon>
        <taxon>Sneathiellaceae</taxon>
        <taxon>Sneathiella</taxon>
    </lineage>
</organism>
<evidence type="ECO:0000256" key="1">
    <source>
        <dbReference type="ARBA" id="ARBA00022605"/>
    </source>
</evidence>
<dbReference type="Proteomes" id="UP001056291">
    <property type="component" value="Chromosome"/>
</dbReference>
<proteinExistence type="inferred from homology"/>
<keyword evidence="6 7" id="KW-0057">Aromatic amino acid biosynthesis</keyword>
<comment type="cofactor">
    <cofactor evidence="7">
        <name>Mg(2+)</name>
        <dbReference type="ChEBI" id="CHEBI:18420"/>
    </cofactor>
    <text evidence="7">Binds 1 Mg(2+) ion per subunit.</text>
</comment>
<feature type="binding site" evidence="7">
    <location>
        <position position="102"/>
    </location>
    <ligand>
        <name>substrate</name>
    </ligand>
</feature>
<keyword evidence="7" id="KW-0460">Magnesium</keyword>
<comment type="subcellular location">
    <subcellularLocation>
        <location evidence="7">Cytoplasm</location>
    </subcellularLocation>
</comment>
<sequence>MSKQRDDKVMSKTTGLDPAEDLDHRSIVLVGLMGAGKSSVGRRLATELGLPFKDADTEIEKASNLSVAEFFERHGEEAFRKGERQVIARLLTGPRQVLATGGGAYMDEDTRTLIAEKGISVWLRAELDVLYKRCMKRNNRPLLKKGNPRKILKDLMDERYPIYGLADLTADSGEGPHEIVVGKIVSALASLPKHNRTASDQ</sequence>
<feature type="binding site" evidence="7">
    <location>
        <position position="80"/>
    </location>
    <ligand>
        <name>substrate</name>
    </ligand>
</feature>
<reference evidence="8" key="1">
    <citation type="submission" date="2022-06" db="EMBL/GenBank/DDBJ databases">
        <title>Sneathiella actinostolidae sp. nov., isolated from a sea anemonein the Western Pacific Ocean.</title>
        <authorList>
            <person name="Wei M.J."/>
        </authorList>
    </citation>
    <scope>NUCLEOTIDE SEQUENCE</scope>
    <source>
        <strain evidence="8">PHK-P5</strain>
    </source>
</reference>
<keyword evidence="7" id="KW-0479">Metal-binding</keyword>
<gene>
    <name evidence="7" type="primary">aroK</name>
    <name evidence="8" type="ORF">NBZ79_03880</name>
</gene>
<dbReference type="GO" id="GO:0004765">
    <property type="term" value="F:shikimate kinase activity"/>
    <property type="evidence" value="ECO:0007669"/>
    <property type="project" value="UniProtKB-EC"/>
</dbReference>
<keyword evidence="4 7" id="KW-0418">Kinase</keyword>
<dbReference type="PANTHER" id="PTHR21087:SF16">
    <property type="entry name" value="SHIKIMATE KINASE 1, CHLOROPLASTIC"/>
    <property type="match status" value="1"/>
</dbReference>
<dbReference type="Pfam" id="PF01202">
    <property type="entry name" value="SKI"/>
    <property type="match status" value="1"/>
</dbReference>
<keyword evidence="7" id="KW-0963">Cytoplasm</keyword>
<dbReference type="HAMAP" id="MF_00109">
    <property type="entry name" value="Shikimate_kinase"/>
    <property type="match status" value="1"/>
</dbReference>
<comment type="function">
    <text evidence="7">Catalyzes the specific phosphorylation of the 3-hydroxyl group of shikimic acid using ATP as a cosubstrate.</text>
</comment>
<evidence type="ECO:0000313" key="9">
    <source>
        <dbReference type="Proteomes" id="UP001056291"/>
    </source>
</evidence>
<dbReference type="SUPFAM" id="SSF52540">
    <property type="entry name" value="P-loop containing nucleoside triphosphate hydrolases"/>
    <property type="match status" value="1"/>
</dbReference>
<evidence type="ECO:0000256" key="3">
    <source>
        <dbReference type="ARBA" id="ARBA00022741"/>
    </source>
</evidence>
<evidence type="ECO:0000313" key="8">
    <source>
        <dbReference type="EMBL" id="USG62113.1"/>
    </source>
</evidence>
<comment type="similarity">
    <text evidence="7">Belongs to the shikimate kinase family.</text>
</comment>
<dbReference type="Gene3D" id="3.40.50.300">
    <property type="entry name" value="P-loop containing nucleotide triphosphate hydrolases"/>
    <property type="match status" value="1"/>
</dbReference>
<dbReference type="PANTHER" id="PTHR21087">
    <property type="entry name" value="SHIKIMATE KINASE"/>
    <property type="match status" value="1"/>
</dbReference>